<keyword evidence="1" id="KW-1133">Transmembrane helix</keyword>
<keyword evidence="3" id="KW-1185">Reference proteome</keyword>
<comment type="caution">
    <text evidence="2">The sequence shown here is derived from an EMBL/GenBank/DDBJ whole genome shotgun (WGS) entry which is preliminary data.</text>
</comment>
<evidence type="ECO:0000256" key="1">
    <source>
        <dbReference type="SAM" id="Phobius"/>
    </source>
</evidence>
<evidence type="ECO:0000313" key="2">
    <source>
        <dbReference type="EMBL" id="MEJ5044207.1"/>
    </source>
</evidence>
<proteinExistence type="predicted"/>
<keyword evidence="1" id="KW-0812">Transmembrane</keyword>
<accession>A0ABU8PQA1</accession>
<protein>
    <submittedName>
        <fullName evidence="2">Uncharacterized protein</fullName>
    </submittedName>
</protein>
<reference evidence="2 3" key="1">
    <citation type="submission" date="2023-12" db="EMBL/GenBank/DDBJ databases">
        <title>Gut-associated functions are favored during microbiome assembly across C. elegans life.</title>
        <authorList>
            <person name="Zimmermann J."/>
        </authorList>
    </citation>
    <scope>NUCLEOTIDE SEQUENCE [LARGE SCALE GENOMIC DNA]</scope>
    <source>
        <strain evidence="2 3">BIGb0393</strain>
    </source>
</reference>
<keyword evidence="1" id="KW-0472">Membrane</keyword>
<dbReference type="RefSeq" id="WP_157178879.1">
    <property type="nucleotide sequence ID" value="NZ_JACAWY010000001.1"/>
</dbReference>
<gene>
    <name evidence="2" type="ORF">WH298_03050</name>
</gene>
<feature type="transmembrane region" description="Helical" evidence="1">
    <location>
        <begin position="12"/>
        <end position="31"/>
    </location>
</feature>
<dbReference type="EMBL" id="JBBGZW010000001">
    <property type="protein sequence ID" value="MEJ5044207.1"/>
    <property type="molecule type" value="Genomic_DNA"/>
</dbReference>
<dbReference type="Proteomes" id="UP001362100">
    <property type="component" value="Unassembled WGS sequence"/>
</dbReference>
<sequence>MQYTDESFRATRGLHVIILALSQSAYFRIFANRQRPPKTDMLVIPSAPDAEYSEIDIISPLWENFAVVYFHPCYLLVTRFHQAKRAVY</sequence>
<organism evidence="2 3">
    <name type="scientific">Pantoea nemavictus</name>
    <dbReference type="NCBI Taxonomy" id="2726955"/>
    <lineage>
        <taxon>Bacteria</taxon>
        <taxon>Pseudomonadati</taxon>
        <taxon>Pseudomonadota</taxon>
        <taxon>Gammaproteobacteria</taxon>
        <taxon>Enterobacterales</taxon>
        <taxon>Erwiniaceae</taxon>
        <taxon>Pantoea</taxon>
    </lineage>
</organism>
<evidence type="ECO:0000313" key="3">
    <source>
        <dbReference type="Proteomes" id="UP001362100"/>
    </source>
</evidence>
<name>A0ABU8PQA1_9GAMM</name>